<accession>A0A164LXT5</accession>
<dbReference type="EMBL" id="LWGR01000007">
    <property type="protein sequence ID" value="KZM72850.1"/>
    <property type="molecule type" value="Genomic_DNA"/>
</dbReference>
<reference evidence="1 2" key="1">
    <citation type="submission" date="2016-04" db="EMBL/GenBank/DDBJ databases">
        <authorList>
            <person name="Evans L.H."/>
            <person name="Alamgir A."/>
            <person name="Owens N."/>
            <person name="Weber N.D."/>
            <person name="Virtaneva K."/>
            <person name="Barbian K."/>
            <person name="Babar A."/>
            <person name="Rosenke K."/>
        </authorList>
    </citation>
    <scope>NUCLEOTIDE SEQUENCE [LARGE SCALE GENOMIC DNA]</scope>
    <source>
        <strain evidence="1 2">IFM 0406</strain>
    </source>
</reference>
<dbReference type="AlphaFoldDB" id="A0A164LXT5"/>
<dbReference type="Proteomes" id="UP000076512">
    <property type="component" value="Unassembled WGS sequence"/>
</dbReference>
<evidence type="ECO:0000313" key="2">
    <source>
        <dbReference type="Proteomes" id="UP000076512"/>
    </source>
</evidence>
<comment type="caution">
    <text evidence="1">The sequence shown here is derived from an EMBL/GenBank/DDBJ whole genome shotgun (WGS) entry which is preliminary data.</text>
</comment>
<sequence>MSGGDSVRLGPIGPEHVGDGWQLEGDAQGEWFLCKPIGTGVVRIFATASACGVGLCLPDGRMVRGMSARDVDDAKTLADSLIREVN</sequence>
<protein>
    <submittedName>
        <fullName evidence="1">Uncharacterized protein</fullName>
    </submittedName>
</protein>
<dbReference type="OrthoDB" id="4556258at2"/>
<evidence type="ECO:0000313" key="1">
    <source>
        <dbReference type="EMBL" id="KZM72850.1"/>
    </source>
</evidence>
<keyword evidence="2" id="KW-1185">Reference proteome</keyword>
<organism evidence="1 2">
    <name type="scientific">Nocardia terpenica</name>
    <dbReference type="NCBI Taxonomy" id="455432"/>
    <lineage>
        <taxon>Bacteria</taxon>
        <taxon>Bacillati</taxon>
        <taxon>Actinomycetota</taxon>
        <taxon>Actinomycetes</taxon>
        <taxon>Mycobacteriales</taxon>
        <taxon>Nocardiaceae</taxon>
        <taxon>Nocardia</taxon>
    </lineage>
</organism>
<proteinExistence type="predicted"/>
<dbReference type="RefSeq" id="WP_067589106.1">
    <property type="nucleotide sequence ID" value="NZ_JABMCZ010000004.1"/>
</dbReference>
<name>A0A164LXT5_9NOCA</name>
<gene>
    <name evidence="1" type="ORF">AWN90_29235</name>
</gene>